<evidence type="ECO:0000256" key="1">
    <source>
        <dbReference type="SAM" id="Phobius"/>
    </source>
</evidence>
<name>A0A380TG15_9ZZZZ</name>
<dbReference type="AlphaFoldDB" id="A0A380TG15"/>
<keyword evidence="1" id="KW-0472">Membrane</keyword>
<evidence type="ECO:0000313" key="2">
    <source>
        <dbReference type="EMBL" id="SUS06681.1"/>
    </source>
</evidence>
<proteinExistence type="predicted"/>
<gene>
    <name evidence="2" type="ORF">DF3PB_310022</name>
</gene>
<sequence>MMTRRRYLRLGFLAFSLASFALASRAVIKEHQDIANYIYDQAKTRAALNAATAGLMTPTYIEEKVNAALAHGDMALAGSYRDIAAEHGYQLSAETEKKYQSAKKMPATVIRNTGKAAQGCFAGEGDSLAHISGAVGCDFLVIGDVRDITIQTTKYFTGQEVDEFVFTLSGIGLVLTVGTYATGGTAAPAKFGVSVIKFAKRTGRMTMRFAGFITDTTRVAVPFKTLTRNLAAVPYGQRIRRLETSGLQDDVAVAFGKSINKTELAKLEKVFDDLHAVEKTTGSTETVLRTLKLVDTPEDLAKLRRVSETAGGKTLAYADSLGKRMLDSVQSTMKISAKIIVKYAWAIASFVASMVAAIVLFGMKHIVLAPMRRLIYRNFTRP</sequence>
<protein>
    <submittedName>
        <fullName evidence="2">Uncharacterized protein</fullName>
    </submittedName>
</protein>
<accession>A0A380TG15</accession>
<organism evidence="2">
    <name type="scientific">metagenome</name>
    <dbReference type="NCBI Taxonomy" id="256318"/>
    <lineage>
        <taxon>unclassified sequences</taxon>
        <taxon>metagenomes</taxon>
    </lineage>
</organism>
<dbReference type="EMBL" id="UIDG01000235">
    <property type="protein sequence ID" value="SUS06681.1"/>
    <property type="molecule type" value="Genomic_DNA"/>
</dbReference>
<keyword evidence="1" id="KW-1133">Transmembrane helix</keyword>
<reference evidence="2" key="1">
    <citation type="submission" date="2018-07" db="EMBL/GenBank/DDBJ databases">
        <authorList>
            <person name="Quirk P.G."/>
            <person name="Krulwich T.A."/>
        </authorList>
    </citation>
    <scope>NUCLEOTIDE SEQUENCE</scope>
</reference>
<feature type="transmembrane region" description="Helical" evidence="1">
    <location>
        <begin position="343"/>
        <end position="363"/>
    </location>
</feature>
<keyword evidence="1" id="KW-0812">Transmembrane</keyword>